<gene>
    <name evidence="1" type="ORF">BaRGS_00039218</name>
</gene>
<evidence type="ECO:0000313" key="1">
    <source>
        <dbReference type="EMBL" id="KAK7457329.1"/>
    </source>
</evidence>
<dbReference type="EMBL" id="JACVVK020000671">
    <property type="protein sequence ID" value="KAK7457329.1"/>
    <property type="molecule type" value="Genomic_DNA"/>
</dbReference>
<sequence>MPEDGSFAIMDKTCRHCVQCTARGNSWRSASTTMQLNLQAAPYSGRFMNREMSEDGPFTTTGKTCRHYGALLAATVDASHHNAIEPPSRSL</sequence>
<organism evidence="1 2">
    <name type="scientific">Batillaria attramentaria</name>
    <dbReference type="NCBI Taxonomy" id="370345"/>
    <lineage>
        <taxon>Eukaryota</taxon>
        <taxon>Metazoa</taxon>
        <taxon>Spiralia</taxon>
        <taxon>Lophotrochozoa</taxon>
        <taxon>Mollusca</taxon>
        <taxon>Gastropoda</taxon>
        <taxon>Caenogastropoda</taxon>
        <taxon>Sorbeoconcha</taxon>
        <taxon>Cerithioidea</taxon>
        <taxon>Batillariidae</taxon>
        <taxon>Batillaria</taxon>
    </lineage>
</organism>
<protein>
    <submittedName>
        <fullName evidence="1">Uncharacterized protein</fullName>
    </submittedName>
</protein>
<name>A0ABD0J4E8_9CAEN</name>
<proteinExistence type="predicted"/>
<dbReference type="AlphaFoldDB" id="A0ABD0J4E8"/>
<dbReference type="Proteomes" id="UP001519460">
    <property type="component" value="Unassembled WGS sequence"/>
</dbReference>
<evidence type="ECO:0000313" key="2">
    <source>
        <dbReference type="Proteomes" id="UP001519460"/>
    </source>
</evidence>
<keyword evidence="2" id="KW-1185">Reference proteome</keyword>
<accession>A0ABD0J4E8</accession>
<comment type="caution">
    <text evidence="1">The sequence shown here is derived from an EMBL/GenBank/DDBJ whole genome shotgun (WGS) entry which is preliminary data.</text>
</comment>
<reference evidence="1 2" key="1">
    <citation type="journal article" date="2023" name="Sci. Data">
        <title>Genome assembly of the Korean intertidal mud-creeper Batillaria attramentaria.</title>
        <authorList>
            <person name="Patra A.K."/>
            <person name="Ho P.T."/>
            <person name="Jun S."/>
            <person name="Lee S.J."/>
            <person name="Kim Y."/>
            <person name="Won Y.J."/>
        </authorList>
    </citation>
    <scope>NUCLEOTIDE SEQUENCE [LARGE SCALE GENOMIC DNA]</scope>
    <source>
        <strain evidence="1">Wonlab-2016</strain>
    </source>
</reference>